<keyword evidence="1" id="KW-1133">Transmembrane helix</keyword>
<evidence type="ECO:0000256" key="1">
    <source>
        <dbReference type="SAM" id="Phobius"/>
    </source>
</evidence>
<keyword evidence="1" id="KW-0472">Membrane</keyword>
<comment type="caution">
    <text evidence="2">The sequence shown here is derived from an EMBL/GenBank/DDBJ whole genome shotgun (WGS) entry which is preliminary data.</text>
</comment>
<evidence type="ECO:0000313" key="3">
    <source>
        <dbReference type="Proteomes" id="UP000034894"/>
    </source>
</evidence>
<protein>
    <submittedName>
        <fullName evidence="2">Uncharacterized protein</fullName>
    </submittedName>
</protein>
<evidence type="ECO:0000313" key="2">
    <source>
        <dbReference type="EMBL" id="KKS95205.1"/>
    </source>
</evidence>
<name>A0A0G1DBG0_9BACT</name>
<accession>A0A0G1DBG0</accession>
<reference evidence="2 3" key="1">
    <citation type="journal article" date="2015" name="Nature">
        <title>rRNA introns, odd ribosomes, and small enigmatic genomes across a large radiation of phyla.</title>
        <authorList>
            <person name="Brown C.T."/>
            <person name="Hug L.A."/>
            <person name="Thomas B.C."/>
            <person name="Sharon I."/>
            <person name="Castelle C.J."/>
            <person name="Singh A."/>
            <person name="Wilkins M.J."/>
            <person name="Williams K.H."/>
            <person name="Banfield J.F."/>
        </authorList>
    </citation>
    <scope>NUCLEOTIDE SEQUENCE [LARGE SCALE GENOMIC DNA]</scope>
</reference>
<organism evidence="2 3">
    <name type="scientific">Candidatus Gottesmanbacteria bacterium GW2011_GWA2_43_14</name>
    <dbReference type="NCBI Taxonomy" id="1618443"/>
    <lineage>
        <taxon>Bacteria</taxon>
        <taxon>Candidatus Gottesmaniibacteriota</taxon>
    </lineage>
</organism>
<sequence length="50" mass="5295">MDKRGQLGLIEFRYFMVGLVIGLILALILVFLGSAEIIPVNFCGLVGGGA</sequence>
<gene>
    <name evidence="2" type="ORF">UV73_C0021G0004</name>
</gene>
<dbReference type="EMBL" id="LCFP01000021">
    <property type="protein sequence ID" value="KKS95205.1"/>
    <property type="molecule type" value="Genomic_DNA"/>
</dbReference>
<feature type="transmembrane region" description="Helical" evidence="1">
    <location>
        <begin position="12"/>
        <end position="32"/>
    </location>
</feature>
<keyword evidence="1" id="KW-0812">Transmembrane</keyword>
<dbReference type="Proteomes" id="UP000034894">
    <property type="component" value="Unassembled WGS sequence"/>
</dbReference>
<proteinExistence type="predicted"/>
<dbReference type="AlphaFoldDB" id="A0A0G1DBG0"/>